<dbReference type="GO" id="GO:0070062">
    <property type="term" value="C:extracellular exosome"/>
    <property type="evidence" value="ECO:0007669"/>
    <property type="project" value="TreeGrafter"/>
</dbReference>
<evidence type="ECO:0000256" key="1">
    <source>
        <dbReference type="ARBA" id="ARBA00004306"/>
    </source>
</evidence>
<proteinExistence type="inferred from homology"/>
<evidence type="ECO:0000256" key="13">
    <source>
        <dbReference type="ARBA" id="ARBA00022837"/>
    </source>
</evidence>
<evidence type="ECO:0000256" key="10">
    <source>
        <dbReference type="ARBA" id="ARBA00022723"/>
    </source>
</evidence>
<evidence type="ECO:0000256" key="20">
    <source>
        <dbReference type="SAM" id="Coils"/>
    </source>
</evidence>
<dbReference type="PANTHER" id="PTHR19237">
    <property type="entry name" value="NUCLEOBINDIN"/>
    <property type="match status" value="1"/>
</dbReference>
<evidence type="ECO:0000313" key="25">
    <source>
        <dbReference type="Proteomes" id="UP000265000"/>
    </source>
</evidence>
<dbReference type="GeneTree" id="ENSGT00390000001927"/>
<evidence type="ECO:0000256" key="4">
    <source>
        <dbReference type="ARBA" id="ARBA00008063"/>
    </source>
</evidence>
<keyword evidence="8" id="KW-0597">Phosphoprotein</keyword>
<sequence length="331" mass="39462">VISHSNILHICYLILFCLIYKELDLVGHHVRTRLDELKRQEVSRLRMLLKAKLDSLQMDHTSLLKQFEHLDPHNQNTFEAKDLELLISTATKDLENYDAERHEEFKRYEMLKEHERREYLKGLDQEKRDQEEKRLQELKEKHRQHPKVNAPGSVAQLREVWEETDGLDPQEFNPKTFFKLHDTNEDGVLDEQELEALFTKELEKVYDPKNEEDDMMEMEEERLRMREHVMKNTLDAKPLYTEEELQRFEAELRDKEEELKRKAETLHQEQELLKERGKALEAQKREYQQVTEMSQRQKEQQAAGNGPPPAGPNGELQFQPQTQKPEGEPDD</sequence>
<evidence type="ECO:0000256" key="17">
    <source>
        <dbReference type="ARBA" id="ARBA00023136"/>
    </source>
</evidence>
<dbReference type="InterPro" id="IPR002048">
    <property type="entry name" value="EF_hand_dom"/>
</dbReference>
<dbReference type="Proteomes" id="UP000265000">
    <property type="component" value="Unplaced"/>
</dbReference>
<dbReference type="InterPro" id="IPR057576">
    <property type="entry name" value="NUCB1_N"/>
</dbReference>
<dbReference type="PANTHER" id="PTHR19237:SF21">
    <property type="entry name" value="NUCLEOBINDIN-1"/>
    <property type="match status" value="1"/>
</dbReference>
<evidence type="ECO:0000259" key="23">
    <source>
        <dbReference type="PROSITE" id="PS50222"/>
    </source>
</evidence>
<dbReference type="Gene3D" id="1.10.238.10">
    <property type="entry name" value="EF-hand"/>
    <property type="match status" value="1"/>
</dbReference>
<keyword evidence="14" id="KW-0333">Golgi apparatus</keyword>
<evidence type="ECO:0000256" key="5">
    <source>
        <dbReference type="ARBA" id="ARBA00020408"/>
    </source>
</evidence>
<dbReference type="AlphaFoldDB" id="A0A3Q2QBB2"/>
<feature type="coiled-coil region" evidence="20">
    <location>
        <begin position="80"/>
        <end position="141"/>
    </location>
</feature>
<keyword evidence="12" id="KW-0677">Repeat</keyword>
<feature type="region of interest" description="Disordered" evidence="21">
    <location>
        <begin position="256"/>
        <end position="331"/>
    </location>
</feature>
<reference evidence="24" key="1">
    <citation type="submission" date="2025-08" db="UniProtKB">
        <authorList>
            <consortium name="Ensembl"/>
        </authorList>
    </citation>
    <scope>IDENTIFICATION</scope>
</reference>
<reference evidence="24" key="2">
    <citation type="submission" date="2025-09" db="UniProtKB">
        <authorList>
            <consortium name="Ensembl"/>
        </authorList>
    </citation>
    <scope>IDENTIFICATION</scope>
</reference>
<dbReference type="InterPro" id="IPR018247">
    <property type="entry name" value="EF_Hand_1_Ca_BS"/>
</dbReference>
<comment type="subcellular location">
    <subcellularLocation>
        <location evidence="2">Cytoplasm</location>
    </subcellularLocation>
    <subcellularLocation>
        <location evidence="1">Golgi apparatus</location>
        <location evidence="1">cis-Golgi network membrane</location>
        <topology evidence="1">Peripheral membrane protein</topology>
        <orientation evidence="1">Lumenal side</orientation>
    </subcellularLocation>
    <subcellularLocation>
        <location evidence="3">Secreted</location>
    </subcellularLocation>
</comment>
<dbReference type="GO" id="GO:0005509">
    <property type="term" value="F:calcium ion binding"/>
    <property type="evidence" value="ECO:0007669"/>
    <property type="project" value="InterPro"/>
</dbReference>
<comment type="similarity">
    <text evidence="4">Belongs to the nucleobindin family.</text>
</comment>
<dbReference type="SUPFAM" id="SSF47473">
    <property type="entry name" value="EF-hand"/>
    <property type="match status" value="2"/>
</dbReference>
<dbReference type="InterPro" id="IPR011992">
    <property type="entry name" value="EF-hand-dom_pair"/>
</dbReference>
<protein>
    <recommendedName>
        <fullName evidence="5">Nucleobindin-1</fullName>
    </recommendedName>
</protein>
<dbReference type="GO" id="GO:0005794">
    <property type="term" value="C:Golgi apparatus"/>
    <property type="evidence" value="ECO:0007669"/>
    <property type="project" value="UniProtKB-SubCell"/>
</dbReference>
<feature type="signal peptide" evidence="22">
    <location>
        <begin position="1"/>
        <end position="19"/>
    </location>
</feature>
<evidence type="ECO:0000256" key="7">
    <source>
        <dbReference type="ARBA" id="ARBA00022525"/>
    </source>
</evidence>
<evidence type="ECO:0000256" key="15">
    <source>
        <dbReference type="ARBA" id="ARBA00023054"/>
    </source>
</evidence>
<keyword evidence="15 20" id="KW-0175">Coiled coil</keyword>
<evidence type="ECO:0000256" key="2">
    <source>
        <dbReference type="ARBA" id="ARBA00004496"/>
    </source>
</evidence>
<keyword evidence="13" id="KW-0106">Calcium</keyword>
<organism evidence="24 25">
    <name type="scientific">Fundulus heteroclitus</name>
    <name type="common">Killifish</name>
    <name type="synonym">Mummichog</name>
    <dbReference type="NCBI Taxonomy" id="8078"/>
    <lineage>
        <taxon>Eukaryota</taxon>
        <taxon>Metazoa</taxon>
        <taxon>Chordata</taxon>
        <taxon>Craniata</taxon>
        <taxon>Vertebrata</taxon>
        <taxon>Euteleostomi</taxon>
        <taxon>Actinopterygii</taxon>
        <taxon>Neopterygii</taxon>
        <taxon>Teleostei</taxon>
        <taxon>Neoteleostei</taxon>
        <taxon>Acanthomorphata</taxon>
        <taxon>Ovalentaria</taxon>
        <taxon>Atherinomorphae</taxon>
        <taxon>Cyprinodontiformes</taxon>
        <taxon>Fundulidae</taxon>
        <taxon>Fundulus</taxon>
    </lineage>
</organism>
<evidence type="ECO:0000256" key="6">
    <source>
        <dbReference type="ARBA" id="ARBA00022490"/>
    </source>
</evidence>
<dbReference type="Pfam" id="PF25434">
    <property type="entry name" value="NUCB1_N"/>
    <property type="match status" value="1"/>
</dbReference>
<evidence type="ECO:0000256" key="9">
    <source>
        <dbReference type="ARBA" id="ARBA00022658"/>
    </source>
</evidence>
<feature type="domain" description="EF-hand" evidence="23">
    <location>
        <begin position="169"/>
        <end position="204"/>
    </location>
</feature>
<evidence type="ECO:0000313" key="24">
    <source>
        <dbReference type="Ensembl" id="ENSFHEP00000024393.1"/>
    </source>
</evidence>
<keyword evidence="11 22" id="KW-0732">Signal</keyword>
<dbReference type="GO" id="GO:0005793">
    <property type="term" value="C:endoplasmic reticulum-Golgi intermediate compartment"/>
    <property type="evidence" value="ECO:0007669"/>
    <property type="project" value="TreeGrafter"/>
</dbReference>
<keyword evidence="25" id="KW-1185">Reference proteome</keyword>
<keyword evidence="17" id="KW-0472">Membrane</keyword>
<evidence type="ECO:0000256" key="21">
    <source>
        <dbReference type="SAM" id="MobiDB-lite"/>
    </source>
</evidence>
<dbReference type="Ensembl" id="ENSFHET00000007928.1">
    <property type="protein sequence ID" value="ENSFHEP00000024393.1"/>
    <property type="gene ID" value="ENSFHEG00000006128.1"/>
</dbReference>
<evidence type="ECO:0000256" key="11">
    <source>
        <dbReference type="ARBA" id="ARBA00022729"/>
    </source>
</evidence>
<dbReference type="GO" id="GO:0005085">
    <property type="term" value="F:guanyl-nucleotide exchange factor activity"/>
    <property type="evidence" value="ECO:0007669"/>
    <property type="project" value="UniProtKB-KW"/>
</dbReference>
<evidence type="ECO:0000256" key="8">
    <source>
        <dbReference type="ARBA" id="ARBA00022553"/>
    </source>
</evidence>
<evidence type="ECO:0000256" key="18">
    <source>
        <dbReference type="ARBA" id="ARBA00045400"/>
    </source>
</evidence>
<accession>A0A3Q2QBB2</accession>
<keyword evidence="7" id="KW-0964">Secreted</keyword>
<dbReference type="PROSITE" id="PS50222">
    <property type="entry name" value="EF_HAND_2"/>
    <property type="match status" value="1"/>
</dbReference>
<name>A0A3Q2QBB2_FUNHE</name>
<evidence type="ECO:0000256" key="12">
    <source>
        <dbReference type="ARBA" id="ARBA00022737"/>
    </source>
</evidence>
<evidence type="ECO:0000256" key="3">
    <source>
        <dbReference type="ARBA" id="ARBA00004613"/>
    </source>
</evidence>
<dbReference type="PROSITE" id="PS00018">
    <property type="entry name" value="EF_HAND_1"/>
    <property type="match status" value="1"/>
</dbReference>
<keyword evidence="16" id="KW-0238">DNA-binding</keyword>
<keyword evidence="6" id="KW-0963">Cytoplasm</keyword>
<feature type="chain" id="PRO_5018636142" description="Nucleobindin-1" evidence="22">
    <location>
        <begin position="20"/>
        <end position="331"/>
    </location>
</feature>
<evidence type="ECO:0000256" key="22">
    <source>
        <dbReference type="SAM" id="SignalP"/>
    </source>
</evidence>
<keyword evidence="10" id="KW-0479">Metal-binding</keyword>
<evidence type="ECO:0000256" key="19">
    <source>
        <dbReference type="ARBA" id="ARBA00046684"/>
    </source>
</evidence>
<evidence type="ECO:0000256" key="16">
    <source>
        <dbReference type="ARBA" id="ARBA00023125"/>
    </source>
</evidence>
<comment type="function">
    <text evidence="18">Major calcium-binding protein of the Golgi which may have a role in calcium homeostasis. Acts as a non-receptor guanine nucleotide exchange factor which binds to and activates alpha subunits of guanine nucleotide-binding proteins (G proteins).</text>
</comment>
<evidence type="ECO:0000256" key="14">
    <source>
        <dbReference type="ARBA" id="ARBA00023034"/>
    </source>
</evidence>
<keyword evidence="9" id="KW-0344">Guanine-nucleotide releasing factor</keyword>
<dbReference type="InterPro" id="IPR040250">
    <property type="entry name" value="Nucleobindin"/>
</dbReference>
<feature type="compositionally biased region" description="Basic and acidic residues" evidence="21">
    <location>
        <begin position="256"/>
        <end position="287"/>
    </location>
</feature>
<dbReference type="GO" id="GO:0003677">
    <property type="term" value="F:DNA binding"/>
    <property type="evidence" value="ECO:0007669"/>
    <property type="project" value="UniProtKB-KW"/>
</dbReference>
<comment type="subunit">
    <text evidence="19">Interacts (via GBA motif) with guanine nucleotide-binding protein G(i) alpha subunits GNAI1, GNAI2 and GNAI3 with higher affinity for GNAI1 and GNAI3 than for GNAI2. Preferentially interacts with inactive rather than active GNAI3. Interaction with GNAI3 is inhibited when NUCB1 binds calcium, probably due to a conformational change which renders the GBA motif inaccessible.</text>
</comment>